<dbReference type="Pfam" id="PF02902">
    <property type="entry name" value="Peptidase_C48"/>
    <property type="match status" value="1"/>
</dbReference>
<name>A0AAW1XXI7_RUBAR</name>
<dbReference type="EMBL" id="JBEDUW010000003">
    <property type="protein sequence ID" value="KAK9940247.1"/>
    <property type="molecule type" value="Genomic_DNA"/>
</dbReference>
<dbReference type="Proteomes" id="UP001457282">
    <property type="component" value="Unassembled WGS sequence"/>
</dbReference>
<keyword evidence="2" id="KW-0645">Protease</keyword>
<proteinExistence type="inferred from homology"/>
<dbReference type="PANTHER" id="PTHR46468:SF1">
    <property type="entry name" value="SENTRIN-SPECIFIC PROTEASE 8"/>
    <property type="match status" value="1"/>
</dbReference>
<comment type="similarity">
    <text evidence="1">Belongs to the peptidase C48 family.</text>
</comment>
<dbReference type="PANTHER" id="PTHR46468">
    <property type="entry name" value="SENTRIN-SPECIFIC PROTEASE 8"/>
    <property type="match status" value="1"/>
</dbReference>
<keyword evidence="4" id="KW-0788">Thiol protease</keyword>
<evidence type="ECO:0000256" key="1">
    <source>
        <dbReference type="ARBA" id="ARBA00005234"/>
    </source>
</evidence>
<dbReference type="FunFam" id="3.40.395.10:FF:000008">
    <property type="entry name" value="Ulp1 protease family protein"/>
    <property type="match status" value="1"/>
</dbReference>
<evidence type="ECO:0000259" key="5">
    <source>
        <dbReference type="PROSITE" id="PS50600"/>
    </source>
</evidence>
<keyword evidence="3" id="KW-0378">Hydrolase</keyword>
<feature type="domain" description="Ubiquitin-like protease family profile" evidence="5">
    <location>
        <begin position="16"/>
        <end position="179"/>
    </location>
</feature>
<dbReference type="Gene3D" id="3.40.395.10">
    <property type="entry name" value="Adenoviral Proteinase, Chain A"/>
    <property type="match status" value="1"/>
</dbReference>
<dbReference type="GO" id="GO:0006508">
    <property type="term" value="P:proteolysis"/>
    <property type="evidence" value="ECO:0007669"/>
    <property type="project" value="UniProtKB-KW"/>
</dbReference>
<dbReference type="GO" id="GO:0019784">
    <property type="term" value="F:deNEDDylase activity"/>
    <property type="evidence" value="ECO:0007669"/>
    <property type="project" value="InterPro"/>
</dbReference>
<dbReference type="SUPFAM" id="SSF54001">
    <property type="entry name" value="Cysteine proteinases"/>
    <property type="match status" value="1"/>
</dbReference>
<evidence type="ECO:0000256" key="2">
    <source>
        <dbReference type="ARBA" id="ARBA00022670"/>
    </source>
</evidence>
<evidence type="ECO:0000313" key="6">
    <source>
        <dbReference type="EMBL" id="KAK9940247.1"/>
    </source>
</evidence>
<protein>
    <recommendedName>
        <fullName evidence="5">Ubiquitin-like protease family profile domain-containing protein</fullName>
    </recommendedName>
</protein>
<gene>
    <name evidence="6" type="ORF">M0R45_016917</name>
</gene>
<keyword evidence="7" id="KW-1185">Reference proteome</keyword>
<dbReference type="InterPro" id="IPR044613">
    <property type="entry name" value="Nep1/2-like"/>
</dbReference>
<organism evidence="6 7">
    <name type="scientific">Rubus argutus</name>
    <name type="common">Southern blackberry</name>
    <dbReference type="NCBI Taxonomy" id="59490"/>
    <lineage>
        <taxon>Eukaryota</taxon>
        <taxon>Viridiplantae</taxon>
        <taxon>Streptophyta</taxon>
        <taxon>Embryophyta</taxon>
        <taxon>Tracheophyta</taxon>
        <taxon>Spermatophyta</taxon>
        <taxon>Magnoliopsida</taxon>
        <taxon>eudicotyledons</taxon>
        <taxon>Gunneridae</taxon>
        <taxon>Pentapetalae</taxon>
        <taxon>rosids</taxon>
        <taxon>fabids</taxon>
        <taxon>Rosales</taxon>
        <taxon>Rosaceae</taxon>
        <taxon>Rosoideae</taxon>
        <taxon>Rosoideae incertae sedis</taxon>
        <taxon>Rubus</taxon>
    </lineage>
</organism>
<dbReference type="InterPro" id="IPR003653">
    <property type="entry name" value="Peptidase_C48_C"/>
</dbReference>
<evidence type="ECO:0000256" key="3">
    <source>
        <dbReference type="ARBA" id="ARBA00022801"/>
    </source>
</evidence>
<evidence type="ECO:0000313" key="7">
    <source>
        <dbReference type="Proteomes" id="UP001457282"/>
    </source>
</evidence>
<dbReference type="InterPro" id="IPR038765">
    <property type="entry name" value="Papain-like_cys_pep_sf"/>
</dbReference>
<comment type="caution">
    <text evidence="6">The sequence shown here is derived from an EMBL/GenBank/DDBJ whole genome shotgun (WGS) entry which is preliminary data.</text>
</comment>
<sequence>MEKANPDEKILSYNDVVLRRSDLDILSGPYFLNDRIIEFYFSYLSSCSEEILLMPPSITFWIMNCPAESLKEFLDPLHLPQKKLVIFPVNDNDDVSEAEGGYHWSLLAFERSDNTFVHHDSSGGGWNKGPAKRLYNAVKKFMSVSSSAANPIYRECTDSPHQVNGYDCGMYVLAIARVICSWYVSKDKDGDNMWFSAVKEQVTSSAVAAMRNEILGLIKGLMPTKRDLPTKS</sequence>
<dbReference type="GO" id="GO:0000338">
    <property type="term" value="P:protein deneddylation"/>
    <property type="evidence" value="ECO:0007669"/>
    <property type="project" value="TreeGrafter"/>
</dbReference>
<dbReference type="PROSITE" id="PS50600">
    <property type="entry name" value="ULP_PROTEASE"/>
    <property type="match status" value="1"/>
</dbReference>
<accession>A0AAW1XXI7</accession>
<dbReference type="AlphaFoldDB" id="A0AAW1XXI7"/>
<dbReference type="GO" id="GO:0008234">
    <property type="term" value="F:cysteine-type peptidase activity"/>
    <property type="evidence" value="ECO:0007669"/>
    <property type="project" value="UniProtKB-KW"/>
</dbReference>
<evidence type="ECO:0000256" key="4">
    <source>
        <dbReference type="ARBA" id="ARBA00022807"/>
    </source>
</evidence>
<reference evidence="6 7" key="1">
    <citation type="journal article" date="2023" name="G3 (Bethesda)">
        <title>A chromosome-length genome assembly and annotation of blackberry (Rubus argutus, cv. 'Hillquist').</title>
        <authorList>
            <person name="Bruna T."/>
            <person name="Aryal R."/>
            <person name="Dudchenko O."/>
            <person name="Sargent D.J."/>
            <person name="Mead D."/>
            <person name="Buti M."/>
            <person name="Cavallini A."/>
            <person name="Hytonen T."/>
            <person name="Andres J."/>
            <person name="Pham M."/>
            <person name="Weisz D."/>
            <person name="Mascagni F."/>
            <person name="Usai G."/>
            <person name="Natali L."/>
            <person name="Bassil N."/>
            <person name="Fernandez G.E."/>
            <person name="Lomsadze A."/>
            <person name="Armour M."/>
            <person name="Olukolu B."/>
            <person name="Poorten T."/>
            <person name="Britton C."/>
            <person name="Davik J."/>
            <person name="Ashrafi H."/>
            <person name="Aiden E.L."/>
            <person name="Borodovsky M."/>
            <person name="Worthington M."/>
        </authorList>
    </citation>
    <scope>NUCLEOTIDE SEQUENCE [LARGE SCALE GENOMIC DNA]</scope>
    <source>
        <strain evidence="6">PI 553951</strain>
    </source>
</reference>